<dbReference type="Pfam" id="PF00361">
    <property type="entry name" value="Proton_antipo_M"/>
    <property type="match status" value="1"/>
</dbReference>
<dbReference type="Pfam" id="PF00662">
    <property type="entry name" value="Proton_antipo_N"/>
    <property type="match status" value="1"/>
</dbReference>
<evidence type="ECO:0000256" key="7">
    <source>
        <dbReference type="ARBA" id="ARBA00049551"/>
    </source>
</evidence>
<evidence type="ECO:0000256" key="5">
    <source>
        <dbReference type="ARBA" id="ARBA00022989"/>
    </source>
</evidence>
<evidence type="ECO:0000256" key="4">
    <source>
        <dbReference type="ARBA" id="ARBA00022692"/>
    </source>
</evidence>
<dbReference type="InterPro" id="IPR001750">
    <property type="entry name" value="ND/Mrp_TM"/>
</dbReference>
<gene>
    <name evidence="11" type="primary">nad5</name>
</gene>
<dbReference type="GO" id="GO:0003954">
    <property type="term" value="F:NADH dehydrogenase activity"/>
    <property type="evidence" value="ECO:0007669"/>
    <property type="project" value="TreeGrafter"/>
</dbReference>
<dbReference type="InterPro" id="IPR003945">
    <property type="entry name" value="NU5C-like"/>
</dbReference>
<dbReference type="GO" id="GO:0042773">
    <property type="term" value="P:ATP synthesis coupled electron transport"/>
    <property type="evidence" value="ECO:0007669"/>
    <property type="project" value="InterPro"/>
</dbReference>
<feature type="transmembrane region" description="Helical" evidence="8">
    <location>
        <begin position="198"/>
        <end position="220"/>
    </location>
</feature>
<feature type="transmembrane region" description="Helical" evidence="8">
    <location>
        <begin position="254"/>
        <end position="272"/>
    </location>
</feature>
<keyword evidence="5 8" id="KW-1133">Transmembrane helix</keyword>
<comment type="subcellular location">
    <subcellularLocation>
        <location evidence="1">Membrane</location>
        <topology evidence="1">Multi-pass membrane protein</topology>
    </subcellularLocation>
</comment>
<keyword evidence="8" id="KW-0813">Transport</keyword>
<feature type="transmembrane region" description="Helical" evidence="8">
    <location>
        <begin position="359"/>
        <end position="380"/>
    </location>
</feature>
<dbReference type="AlphaFoldDB" id="A0A0P0CJ35"/>
<dbReference type="EMBL" id="KT363736">
    <property type="protein sequence ID" value="ALI86950.1"/>
    <property type="molecule type" value="Genomic_DNA"/>
</dbReference>
<dbReference type="InterPro" id="IPR001516">
    <property type="entry name" value="Proton_antipo_N"/>
</dbReference>
<evidence type="ECO:0000256" key="8">
    <source>
        <dbReference type="RuleBase" id="RU003404"/>
    </source>
</evidence>
<feature type="transmembrane region" description="Helical" evidence="8">
    <location>
        <begin position="462"/>
        <end position="479"/>
    </location>
</feature>
<evidence type="ECO:0000259" key="10">
    <source>
        <dbReference type="Pfam" id="PF00662"/>
    </source>
</evidence>
<comment type="function">
    <text evidence="8">Core subunit of the mitochondrial membrane respiratory chain NADH dehydrogenase (Complex I) which catalyzes electron transfer from NADH through the respiratory chain, using ubiquinone as an electron acceptor. Essential for the catalytic activity and assembly of complex I.</text>
</comment>
<feature type="transmembrane region" description="Helical" evidence="8">
    <location>
        <begin position="44"/>
        <end position="64"/>
    </location>
</feature>
<dbReference type="EC" id="7.1.1.2" evidence="2 8"/>
<organism evidence="11">
    <name type="scientific">Prosthiostomum siphunculus</name>
    <dbReference type="NCBI Taxonomy" id="983679"/>
    <lineage>
        <taxon>Eukaryota</taxon>
        <taxon>Metazoa</taxon>
        <taxon>Spiralia</taxon>
        <taxon>Lophotrochozoa</taxon>
        <taxon>Platyhelminthes</taxon>
        <taxon>Rhabditophora</taxon>
        <taxon>Polycladida</taxon>
        <taxon>Cotylea</taxon>
        <taxon>Prosthiostomidae</taxon>
        <taxon>Prosthiostomum</taxon>
    </lineage>
</organism>
<dbReference type="GO" id="GO:0008137">
    <property type="term" value="F:NADH dehydrogenase (ubiquinone) activity"/>
    <property type="evidence" value="ECO:0007669"/>
    <property type="project" value="UniProtKB-EC"/>
</dbReference>
<feature type="transmembrane region" description="Helical" evidence="8">
    <location>
        <begin position="321"/>
        <end position="339"/>
    </location>
</feature>
<feature type="transmembrane region" description="Helical" evidence="8">
    <location>
        <begin position="433"/>
        <end position="450"/>
    </location>
</feature>
<reference evidence="11" key="1">
    <citation type="journal article" date="2015" name="Gene">
        <title>Characterization of the complete mitochondrial genomes from Polycladida (Platyhelminthes) using next-generation sequencing.</title>
        <authorList>
            <person name="Teresa Aguado M."/>
            <person name="Grande C."/>
            <person name="Gerth M."/>
            <person name="Bleidorn C."/>
            <person name="Norena C."/>
        </authorList>
    </citation>
    <scope>NUCLEOTIDE SEQUENCE</scope>
</reference>
<keyword evidence="8 11" id="KW-0496">Mitochondrion</keyword>
<dbReference type="PANTHER" id="PTHR42829">
    <property type="entry name" value="NADH-UBIQUINONE OXIDOREDUCTASE CHAIN 5"/>
    <property type="match status" value="1"/>
</dbReference>
<comment type="similarity">
    <text evidence="8">Belongs to the complex I subunit 5 family.</text>
</comment>
<dbReference type="GO" id="GO:0016020">
    <property type="term" value="C:membrane"/>
    <property type="evidence" value="ECO:0007669"/>
    <property type="project" value="UniProtKB-SubCell"/>
</dbReference>
<evidence type="ECO:0000256" key="2">
    <source>
        <dbReference type="ARBA" id="ARBA00012944"/>
    </source>
</evidence>
<evidence type="ECO:0000256" key="1">
    <source>
        <dbReference type="ARBA" id="ARBA00004141"/>
    </source>
</evidence>
<feature type="transmembrane region" description="Helical" evidence="8">
    <location>
        <begin position="278"/>
        <end position="301"/>
    </location>
</feature>
<dbReference type="PRINTS" id="PR01434">
    <property type="entry name" value="NADHDHGNASE5"/>
</dbReference>
<feature type="domain" description="NADH-Ubiquinone oxidoreductase (complex I) chain 5 N-terminal" evidence="10">
    <location>
        <begin position="28"/>
        <end position="76"/>
    </location>
</feature>
<feature type="transmembrane region" description="Helical" evidence="8">
    <location>
        <begin position="226"/>
        <end position="247"/>
    </location>
</feature>
<reference evidence="11" key="2">
    <citation type="submission" date="2015-08" db="EMBL/GenBank/DDBJ databases">
        <authorList>
            <person name="Babu N.S."/>
            <person name="Beckwith C.J."/>
            <person name="Beseler K.G."/>
            <person name="Brison A."/>
            <person name="Carone J.V."/>
            <person name="Caskin T.P."/>
            <person name="Diamond M."/>
            <person name="Durham M.E."/>
            <person name="Foxe J.M."/>
            <person name="Go M."/>
            <person name="Henderson B.A."/>
            <person name="Jones I.B."/>
            <person name="McGettigan J.A."/>
            <person name="Micheletti S.J."/>
            <person name="Nasrallah M.E."/>
            <person name="Ortiz D."/>
            <person name="Piller C.R."/>
            <person name="Privatt S.R."/>
            <person name="Schneider S.L."/>
            <person name="Sharp S."/>
            <person name="Smith T.C."/>
            <person name="Stanton J.D."/>
            <person name="Ullery H.E."/>
            <person name="Wilson R.J."/>
            <person name="Serrano M.G."/>
            <person name="Buck G."/>
            <person name="Lee V."/>
            <person name="Wang Y."/>
            <person name="Carvalho R."/>
            <person name="Voegtly L."/>
            <person name="Shi R."/>
            <person name="Duckworth R."/>
            <person name="Johnson A."/>
            <person name="Loviza R."/>
            <person name="Walstead R."/>
            <person name="Shah Z."/>
            <person name="Kiflezghi M."/>
            <person name="Wade K."/>
            <person name="Ball S.L."/>
            <person name="Bradley K.W."/>
            <person name="Asai D.J."/>
            <person name="Bowman C.A."/>
            <person name="Russell D.A."/>
            <person name="Pope W.H."/>
            <person name="Jacobs-Sera D."/>
            <person name="Hendrix R.W."/>
            <person name="Hatfull G.F."/>
        </authorList>
    </citation>
    <scope>NUCLEOTIDE SEQUENCE</scope>
</reference>
<feature type="transmembrane region" description="Helical" evidence="8">
    <location>
        <begin position="161"/>
        <end position="177"/>
    </location>
</feature>
<feature type="domain" description="NADH:quinone oxidoreductase/Mrp antiporter transmembrane" evidence="9">
    <location>
        <begin position="97"/>
        <end position="360"/>
    </location>
</feature>
<name>A0A0P0CJ35_9PLAT</name>
<sequence>MSNIFLVLGLSLIPFINNGNYLFSWNIFNLNSLNLDFLFLIDKMSLLFFSTLCIIVSCVLKFSTSYMNNELFPDRFHWLVYSFVFSMFCMIFFPHFFFLLIGWDGLGITSFLLVIYYVSSSSWSAGLKTYLINRLGDGLFMLALAFLLMEGHWDINGIFNNELYCFFTVVLVLGSFTKSAQFPFSSWLPAAMAAPTPVSALVHSSTLVTAGIYLIIRFHYIIPNYLFFLLGICGLWTLYSASLAACVEWDGKKIVAFSTLSQLGFMMVALSLNLNCLGFFHLITHAIFKAMMFICVGYFMINNGHFQDLRSLSGMWKCSPLVSMSLVISSFSLMGLPFFSGFFSKEFVIENDYFIQNNIFHYLLLFSLPLTSFYICRLLFQLLGGNGYSNSSRFNENNVKVMSILPLFLGSIAAGNVLENDFLSIHSIYPSTLNKVIVLLLIIFGIISAWKKVNVNNSSFSWFFSEIGFISAFNGSFWIDNLSNLGDSYYSLLDQGNLSSIINKMDYGILNTGNTLSNFTFYFFKPSIKF</sequence>
<feature type="transmembrane region" description="Helical" evidence="8">
    <location>
        <begin position="131"/>
        <end position="149"/>
    </location>
</feature>
<comment type="catalytic activity">
    <reaction evidence="7 8">
        <text>a ubiquinone + NADH + 5 H(+)(in) = a ubiquinol + NAD(+) + 4 H(+)(out)</text>
        <dbReference type="Rhea" id="RHEA:29091"/>
        <dbReference type="Rhea" id="RHEA-COMP:9565"/>
        <dbReference type="Rhea" id="RHEA-COMP:9566"/>
        <dbReference type="ChEBI" id="CHEBI:15378"/>
        <dbReference type="ChEBI" id="CHEBI:16389"/>
        <dbReference type="ChEBI" id="CHEBI:17976"/>
        <dbReference type="ChEBI" id="CHEBI:57540"/>
        <dbReference type="ChEBI" id="CHEBI:57945"/>
        <dbReference type="EC" id="7.1.1.2"/>
    </reaction>
</comment>
<feature type="transmembrane region" description="Helical" evidence="8">
    <location>
        <begin position="401"/>
        <end position="418"/>
    </location>
</feature>
<protein>
    <recommendedName>
        <fullName evidence="3 8">NADH-ubiquinone oxidoreductase chain 5</fullName>
        <ecNumber evidence="2 8">7.1.1.2</ecNumber>
    </recommendedName>
</protein>
<feature type="transmembrane region" description="Helical" evidence="8">
    <location>
        <begin position="100"/>
        <end position="119"/>
    </location>
</feature>
<proteinExistence type="inferred from homology"/>
<keyword evidence="8" id="KW-0520">NAD</keyword>
<dbReference type="PANTHER" id="PTHR42829:SF2">
    <property type="entry name" value="NADH-UBIQUINONE OXIDOREDUCTASE CHAIN 5"/>
    <property type="match status" value="1"/>
</dbReference>
<accession>A0A0P0CJ35</accession>
<evidence type="ECO:0000259" key="9">
    <source>
        <dbReference type="Pfam" id="PF00361"/>
    </source>
</evidence>
<keyword evidence="4 8" id="KW-0812">Transmembrane</keyword>
<evidence type="ECO:0000256" key="3">
    <source>
        <dbReference type="ARBA" id="ARBA00021096"/>
    </source>
</evidence>
<geneLocation type="mitochondrion" evidence="11"/>
<dbReference type="GO" id="GO:0015990">
    <property type="term" value="P:electron transport coupled proton transport"/>
    <property type="evidence" value="ECO:0007669"/>
    <property type="project" value="TreeGrafter"/>
</dbReference>
<evidence type="ECO:0000256" key="6">
    <source>
        <dbReference type="ARBA" id="ARBA00023136"/>
    </source>
</evidence>
<keyword evidence="8" id="KW-0830">Ubiquinone</keyword>
<evidence type="ECO:0000313" key="11">
    <source>
        <dbReference type="EMBL" id="ALI86950.1"/>
    </source>
</evidence>
<feature type="transmembrane region" description="Helical" evidence="8">
    <location>
        <begin position="76"/>
        <end position="94"/>
    </location>
</feature>
<keyword evidence="6 8" id="KW-0472">Membrane</keyword>